<name>A0A6C2TYD6_PONDE</name>
<dbReference type="HAMAP" id="MF_00040">
    <property type="entry name" value="RRF"/>
    <property type="match status" value="1"/>
</dbReference>
<dbReference type="AlphaFoldDB" id="A0A6C2TYD6"/>
<dbReference type="NCBIfam" id="TIGR00496">
    <property type="entry name" value="frr"/>
    <property type="match status" value="1"/>
</dbReference>
<comment type="function">
    <text evidence="5 6">Responsible for the release of ribosomes from messenger RNA at the termination of protein biosynthesis. May increase the efficiency of translation by recycling ribosomes from one round of translation to another.</text>
</comment>
<evidence type="ECO:0000313" key="8">
    <source>
        <dbReference type="EMBL" id="VGO12748.1"/>
    </source>
</evidence>
<dbReference type="EMBL" id="CAAHFG010000001">
    <property type="protein sequence ID" value="VGO12748.1"/>
    <property type="molecule type" value="Genomic_DNA"/>
</dbReference>
<reference evidence="8 9" key="1">
    <citation type="submission" date="2019-04" db="EMBL/GenBank/DDBJ databases">
        <authorList>
            <person name="Van Vliet M D."/>
        </authorList>
    </citation>
    <scope>NUCLEOTIDE SEQUENCE [LARGE SCALE GENOMIC DNA]</scope>
    <source>
        <strain evidence="8 9">F1</strain>
    </source>
</reference>
<keyword evidence="3 6" id="KW-0963">Cytoplasm</keyword>
<dbReference type="Gene3D" id="1.10.132.20">
    <property type="entry name" value="Ribosome-recycling factor"/>
    <property type="match status" value="1"/>
</dbReference>
<evidence type="ECO:0000259" key="7">
    <source>
        <dbReference type="Pfam" id="PF01765"/>
    </source>
</evidence>
<feature type="domain" description="Ribosome recycling factor" evidence="7">
    <location>
        <begin position="20"/>
        <end position="183"/>
    </location>
</feature>
<keyword evidence="9" id="KW-1185">Reference proteome</keyword>
<dbReference type="FunFam" id="3.30.1360.40:FF:000001">
    <property type="entry name" value="Ribosome-recycling factor"/>
    <property type="match status" value="1"/>
</dbReference>
<dbReference type="InterPro" id="IPR002661">
    <property type="entry name" value="Ribosome_recyc_fac"/>
</dbReference>
<dbReference type="InterPro" id="IPR036191">
    <property type="entry name" value="RRF_sf"/>
</dbReference>
<comment type="subcellular location">
    <subcellularLocation>
        <location evidence="1 6">Cytoplasm</location>
    </subcellularLocation>
</comment>
<dbReference type="GO" id="GO:0006415">
    <property type="term" value="P:translational termination"/>
    <property type="evidence" value="ECO:0007669"/>
    <property type="project" value="UniProtKB-UniRule"/>
</dbReference>
<dbReference type="GO" id="GO:0043023">
    <property type="term" value="F:ribosomal large subunit binding"/>
    <property type="evidence" value="ECO:0007669"/>
    <property type="project" value="TreeGrafter"/>
</dbReference>
<evidence type="ECO:0000256" key="2">
    <source>
        <dbReference type="ARBA" id="ARBA00005912"/>
    </source>
</evidence>
<evidence type="ECO:0000256" key="6">
    <source>
        <dbReference type="HAMAP-Rule" id="MF_00040"/>
    </source>
</evidence>
<evidence type="ECO:0000313" key="9">
    <source>
        <dbReference type="Proteomes" id="UP000366872"/>
    </source>
</evidence>
<accession>A0A6C2TYD6</accession>
<keyword evidence="4 6" id="KW-0648">Protein biosynthesis</keyword>
<proteinExistence type="inferred from homology"/>
<dbReference type="Gene3D" id="3.30.1360.40">
    <property type="match status" value="1"/>
</dbReference>
<evidence type="ECO:0000256" key="4">
    <source>
        <dbReference type="ARBA" id="ARBA00022917"/>
    </source>
</evidence>
<dbReference type="GO" id="GO:0005737">
    <property type="term" value="C:cytoplasm"/>
    <property type="evidence" value="ECO:0007669"/>
    <property type="project" value="UniProtKB-SubCell"/>
</dbReference>
<dbReference type="InterPro" id="IPR023584">
    <property type="entry name" value="Ribosome_recyc_fac_dom"/>
</dbReference>
<sequence>MIDEILLETEDKMDKTVQFLQQELSGLRTGKANPALVDTITVDYYGTPTRLRDIANISTPEPRLIVINPFDPSSLGLIEKAIVAANIGITPMNDGRLIRVPIPELSEERRKDMVKMAGRTTEEQRISVRNIRRDANEQVKGMQKNGDITEDERDSALEEIQKSTNEHIKKMDDMLVAKEKDIMEV</sequence>
<evidence type="ECO:0000256" key="3">
    <source>
        <dbReference type="ARBA" id="ARBA00022490"/>
    </source>
</evidence>
<organism evidence="8 9">
    <name type="scientific">Pontiella desulfatans</name>
    <dbReference type="NCBI Taxonomy" id="2750659"/>
    <lineage>
        <taxon>Bacteria</taxon>
        <taxon>Pseudomonadati</taxon>
        <taxon>Kiritimatiellota</taxon>
        <taxon>Kiritimatiellia</taxon>
        <taxon>Kiritimatiellales</taxon>
        <taxon>Pontiellaceae</taxon>
        <taxon>Pontiella</taxon>
    </lineage>
</organism>
<dbReference type="FunFam" id="1.10.132.20:FF:000001">
    <property type="entry name" value="Ribosome-recycling factor"/>
    <property type="match status" value="1"/>
</dbReference>
<dbReference type="SUPFAM" id="SSF55194">
    <property type="entry name" value="Ribosome recycling factor, RRF"/>
    <property type="match status" value="1"/>
</dbReference>
<protein>
    <recommendedName>
        <fullName evidence="6">Ribosome-recycling factor</fullName>
        <shortName evidence="6">RRF</shortName>
    </recommendedName>
    <alternativeName>
        <fullName evidence="6">Ribosome-releasing factor</fullName>
    </alternativeName>
</protein>
<dbReference type="Pfam" id="PF01765">
    <property type="entry name" value="RRF"/>
    <property type="match status" value="1"/>
</dbReference>
<comment type="similarity">
    <text evidence="2 6">Belongs to the RRF family.</text>
</comment>
<dbReference type="CDD" id="cd00520">
    <property type="entry name" value="RRF"/>
    <property type="match status" value="1"/>
</dbReference>
<dbReference type="PANTHER" id="PTHR20982:SF3">
    <property type="entry name" value="MITOCHONDRIAL RIBOSOME RECYCLING FACTOR PSEUDO 1"/>
    <property type="match status" value="1"/>
</dbReference>
<evidence type="ECO:0000256" key="5">
    <source>
        <dbReference type="ARBA" id="ARBA00025050"/>
    </source>
</evidence>
<dbReference type="PANTHER" id="PTHR20982">
    <property type="entry name" value="RIBOSOME RECYCLING FACTOR"/>
    <property type="match status" value="1"/>
</dbReference>
<evidence type="ECO:0000256" key="1">
    <source>
        <dbReference type="ARBA" id="ARBA00004496"/>
    </source>
</evidence>
<dbReference type="Proteomes" id="UP000366872">
    <property type="component" value="Unassembled WGS sequence"/>
</dbReference>
<gene>
    <name evidence="6 8" type="primary">frr</name>
    <name evidence="8" type="ORF">PDESU_01302</name>
</gene>